<reference evidence="2" key="1">
    <citation type="submission" date="2022-04" db="EMBL/GenBank/DDBJ databases">
        <title>A functionally conserved STORR gene fusion in Papaver species that diverged 16.8 million years ago.</title>
        <authorList>
            <person name="Catania T."/>
        </authorList>
    </citation>
    <scope>NUCLEOTIDE SEQUENCE</scope>
    <source>
        <strain evidence="2">S-188037</strain>
    </source>
</reference>
<dbReference type="Proteomes" id="UP001202328">
    <property type="component" value="Unassembled WGS sequence"/>
</dbReference>
<evidence type="ECO:0000259" key="1">
    <source>
        <dbReference type="PROSITE" id="PS50144"/>
    </source>
</evidence>
<accession>A0AAD4XJU6</accession>
<keyword evidence="3" id="KW-1185">Reference proteome</keyword>
<feature type="non-terminal residue" evidence="2">
    <location>
        <position position="117"/>
    </location>
</feature>
<proteinExistence type="predicted"/>
<feature type="domain" description="MATH" evidence="1">
    <location>
        <begin position="87"/>
        <end position="117"/>
    </location>
</feature>
<organism evidence="2 3">
    <name type="scientific">Papaver atlanticum</name>
    <dbReference type="NCBI Taxonomy" id="357466"/>
    <lineage>
        <taxon>Eukaryota</taxon>
        <taxon>Viridiplantae</taxon>
        <taxon>Streptophyta</taxon>
        <taxon>Embryophyta</taxon>
        <taxon>Tracheophyta</taxon>
        <taxon>Spermatophyta</taxon>
        <taxon>Magnoliopsida</taxon>
        <taxon>Ranunculales</taxon>
        <taxon>Papaveraceae</taxon>
        <taxon>Papaveroideae</taxon>
        <taxon>Papaver</taxon>
    </lineage>
</organism>
<dbReference type="AlphaFoldDB" id="A0AAD4XJU6"/>
<dbReference type="InterPro" id="IPR002083">
    <property type="entry name" value="MATH/TRAF_dom"/>
</dbReference>
<comment type="caution">
    <text evidence="2">The sequence shown here is derived from an EMBL/GenBank/DDBJ whole genome shotgun (WGS) entry which is preliminary data.</text>
</comment>
<dbReference type="EMBL" id="JAJJMB010008785">
    <property type="protein sequence ID" value="KAI3920714.1"/>
    <property type="molecule type" value="Genomic_DNA"/>
</dbReference>
<evidence type="ECO:0000313" key="3">
    <source>
        <dbReference type="Proteomes" id="UP001202328"/>
    </source>
</evidence>
<evidence type="ECO:0000313" key="2">
    <source>
        <dbReference type="EMBL" id="KAI3920714.1"/>
    </source>
</evidence>
<dbReference type="PROSITE" id="PS50144">
    <property type="entry name" value="MATH"/>
    <property type="match status" value="1"/>
</dbReference>
<name>A0AAD4XJU6_9MAGN</name>
<sequence length="117" mass="13453">MQYYCNKYCITIELQKWNKSSWQGQSPIYASIKLGLVFHLVYKNASHNCYLTLPQNTTISPHNCRSTSSFSLSVVQDSSQILELPSTMKFIWKIHNFTKLNNKVYQYSDVFSAGGAK</sequence>
<protein>
    <recommendedName>
        <fullName evidence="1">MATH domain-containing protein</fullName>
    </recommendedName>
</protein>
<gene>
    <name evidence="2" type="ORF">MKW98_005540</name>
</gene>